<sequence length="45" mass="4792">MSYLPQEPKDPKKPSTTRVVLWIAVAGVALYSIIQGIIGVVAHGS</sequence>
<keyword evidence="1" id="KW-0472">Membrane</keyword>
<name>A0A934SNB7_9MICO</name>
<evidence type="ECO:0000313" key="2">
    <source>
        <dbReference type="EMBL" id="MBK4348474.1"/>
    </source>
</evidence>
<dbReference type="Proteomes" id="UP000636458">
    <property type="component" value="Unassembled WGS sequence"/>
</dbReference>
<dbReference type="AlphaFoldDB" id="A0A934SNB7"/>
<evidence type="ECO:0000256" key="1">
    <source>
        <dbReference type="SAM" id="Phobius"/>
    </source>
</evidence>
<organism evidence="2 3">
    <name type="scientific">Lacisediminihabitans changchengi</name>
    <dbReference type="NCBI Taxonomy" id="2787634"/>
    <lineage>
        <taxon>Bacteria</taxon>
        <taxon>Bacillati</taxon>
        <taxon>Actinomycetota</taxon>
        <taxon>Actinomycetes</taxon>
        <taxon>Micrococcales</taxon>
        <taxon>Microbacteriaceae</taxon>
        <taxon>Lacisediminihabitans</taxon>
    </lineage>
</organism>
<keyword evidence="3" id="KW-1185">Reference proteome</keyword>
<keyword evidence="1" id="KW-1133">Transmembrane helix</keyword>
<accession>A0A934SNB7</accession>
<keyword evidence="1" id="KW-0812">Transmembrane</keyword>
<evidence type="ECO:0000313" key="3">
    <source>
        <dbReference type="Proteomes" id="UP000636458"/>
    </source>
</evidence>
<protein>
    <submittedName>
        <fullName evidence="2">Uncharacterized protein</fullName>
    </submittedName>
</protein>
<gene>
    <name evidence="2" type="ORF">IV501_12580</name>
</gene>
<comment type="caution">
    <text evidence="2">The sequence shown here is derived from an EMBL/GenBank/DDBJ whole genome shotgun (WGS) entry which is preliminary data.</text>
</comment>
<proteinExistence type="predicted"/>
<dbReference type="RefSeq" id="WP_200556674.1">
    <property type="nucleotide sequence ID" value="NZ_JAEPES010000004.1"/>
</dbReference>
<reference evidence="2" key="1">
    <citation type="submission" date="2021-01" db="EMBL/GenBank/DDBJ databases">
        <title>Lacisediminihabitans sp. nov. strain G11-30, isolated from Antarctic Soil.</title>
        <authorList>
            <person name="Li J."/>
        </authorList>
    </citation>
    <scope>NUCLEOTIDE SEQUENCE</scope>
    <source>
        <strain evidence="2">G11-30</strain>
    </source>
</reference>
<feature type="transmembrane region" description="Helical" evidence="1">
    <location>
        <begin position="20"/>
        <end position="42"/>
    </location>
</feature>
<dbReference type="EMBL" id="JAEPES010000004">
    <property type="protein sequence ID" value="MBK4348474.1"/>
    <property type="molecule type" value="Genomic_DNA"/>
</dbReference>